<accession>A0A8S5UNH8</accession>
<protein>
    <submittedName>
        <fullName evidence="1">Uncharacterized protein</fullName>
    </submittedName>
</protein>
<evidence type="ECO:0000313" key="1">
    <source>
        <dbReference type="EMBL" id="DAF95980.1"/>
    </source>
</evidence>
<name>A0A8S5UNH8_9CAUD</name>
<sequence>MLKWKKIKTEKLTYWTAGVFRISKIGARSYALVSVEPIKMSKGYSFLAYLDFTLAGAKDEAQIHADNQDEKSDH</sequence>
<proteinExistence type="predicted"/>
<reference evidence="1" key="1">
    <citation type="journal article" date="2021" name="Proc. Natl. Acad. Sci. U.S.A.">
        <title>A Catalog of Tens of Thousands of Viruses from Human Metagenomes Reveals Hidden Associations with Chronic Diseases.</title>
        <authorList>
            <person name="Tisza M.J."/>
            <person name="Buck C.B."/>
        </authorList>
    </citation>
    <scope>NUCLEOTIDE SEQUENCE</scope>
    <source>
        <strain evidence="1">CtwVB15</strain>
    </source>
</reference>
<organism evidence="1">
    <name type="scientific">Myoviridae sp. ctwVB15</name>
    <dbReference type="NCBI Taxonomy" id="2825208"/>
    <lineage>
        <taxon>Viruses</taxon>
        <taxon>Duplodnaviria</taxon>
        <taxon>Heunggongvirae</taxon>
        <taxon>Uroviricota</taxon>
        <taxon>Caudoviricetes</taxon>
    </lineage>
</organism>
<dbReference type="EMBL" id="BK016112">
    <property type="protein sequence ID" value="DAF95980.1"/>
    <property type="molecule type" value="Genomic_DNA"/>
</dbReference>